<accession>A0AAJ6TSX4</accession>
<dbReference type="GO" id="GO:0004185">
    <property type="term" value="F:serine-type carboxypeptidase activity"/>
    <property type="evidence" value="ECO:0007669"/>
    <property type="project" value="UniProtKB-UniRule"/>
</dbReference>
<dbReference type="GO" id="GO:0019748">
    <property type="term" value="P:secondary metabolic process"/>
    <property type="evidence" value="ECO:0007669"/>
    <property type="project" value="TreeGrafter"/>
</dbReference>
<evidence type="ECO:0000313" key="6">
    <source>
        <dbReference type="RefSeq" id="XP_011016538.1"/>
    </source>
</evidence>
<dbReference type="InterPro" id="IPR001563">
    <property type="entry name" value="Peptidase_S10"/>
</dbReference>
<protein>
    <recommendedName>
        <fullName evidence="4">Carboxypeptidase</fullName>
        <ecNumber evidence="4">3.4.16.-</ecNumber>
    </recommendedName>
</protein>
<evidence type="ECO:0000256" key="4">
    <source>
        <dbReference type="RuleBase" id="RU361156"/>
    </source>
</evidence>
<evidence type="ECO:0000313" key="5">
    <source>
        <dbReference type="Proteomes" id="UP000694918"/>
    </source>
</evidence>
<dbReference type="Gene3D" id="3.40.50.11320">
    <property type="match status" value="1"/>
</dbReference>
<evidence type="ECO:0000256" key="1">
    <source>
        <dbReference type="ARBA" id="ARBA00004613"/>
    </source>
</evidence>
<dbReference type="GO" id="GO:0006508">
    <property type="term" value="P:proteolysis"/>
    <property type="evidence" value="ECO:0007669"/>
    <property type="project" value="UniProtKB-KW"/>
</dbReference>
<comment type="similarity">
    <text evidence="2 4">Belongs to the peptidase S10 family.</text>
</comment>
<dbReference type="SUPFAM" id="SSF53474">
    <property type="entry name" value="alpha/beta-Hydrolases"/>
    <property type="match status" value="1"/>
</dbReference>
<dbReference type="GeneID" id="105120052"/>
<dbReference type="Gene3D" id="3.40.50.1820">
    <property type="entry name" value="alpha/beta hydrolase"/>
    <property type="match status" value="1"/>
</dbReference>
<organism evidence="5 6">
    <name type="scientific">Populus euphratica</name>
    <name type="common">Euphrates poplar</name>
    <dbReference type="NCBI Taxonomy" id="75702"/>
    <lineage>
        <taxon>Eukaryota</taxon>
        <taxon>Viridiplantae</taxon>
        <taxon>Streptophyta</taxon>
        <taxon>Embryophyta</taxon>
        <taxon>Tracheophyta</taxon>
        <taxon>Spermatophyta</taxon>
        <taxon>Magnoliopsida</taxon>
        <taxon>eudicotyledons</taxon>
        <taxon>Gunneridae</taxon>
        <taxon>Pentapetalae</taxon>
        <taxon>rosids</taxon>
        <taxon>fabids</taxon>
        <taxon>Malpighiales</taxon>
        <taxon>Salicaceae</taxon>
        <taxon>Saliceae</taxon>
        <taxon>Populus</taxon>
    </lineage>
</organism>
<keyword evidence="4" id="KW-0645">Protease</keyword>
<sequence>MGSEDDFLPLWESQGPFNFEEGKPKGSLPILHLNPYSWSKVSNIIYLDSPCGVGMSYSKNQSKYINDDLQTAADTHNFLLQWFRLYPEFVNNQFYISGESYAGIYVPTLSAEVVKGIQAGQDPVINFKGYLIGNGVSRSQFEGLSALVPFTHGMGLVSDDIFEEVERACKGNYQNASDSCYISIDKIDQALSGLNIYDILEPCYHDPASDQQAKGNTSSNLPISFQQLGATDRPLKVRKRMFGRAWPLWAFEKDGSFPSWSELALQGSVPCVNDEVATTWLNDESVRKAIHAEPKSIAGPWQICSDRIDYGYSAGNMLPYHKNLTAQGYRALIYSGDHDMCVPFTGTQAWTRSLGYKIIDEWRSWISNEQVAGYLQGYDNNLTFLTIKVWKPHLLTIIIFGCTSATS</sequence>
<dbReference type="PROSITE" id="PS00131">
    <property type="entry name" value="CARBOXYPEPT_SER_SER"/>
    <property type="match status" value="1"/>
</dbReference>
<dbReference type="PANTHER" id="PTHR11802:SF493">
    <property type="entry name" value="CARBOXYPEPTIDASE"/>
    <property type="match status" value="1"/>
</dbReference>
<keyword evidence="5" id="KW-1185">Reference proteome</keyword>
<name>A0AAJ6TSX4_POPEU</name>
<comment type="subcellular location">
    <subcellularLocation>
        <location evidence="1">Secreted</location>
    </subcellularLocation>
</comment>
<dbReference type="FunFam" id="3.40.50.12670:FF:000002">
    <property type="entry name" value="Carboxypeptidase"/>
    <property type="match status" value="1"/>
</dbReference>
<dbReference type="Gene3D" id="6.10.250.940">
    <property type="match status" value="1"/>
</dbReference>
<evidence type="ECO:0000256" key="3">
    <source>
        <dbReference type="ARBA" id="ARBA00022525"/>
    </source>
</evidence>
<dbReference type="InterPro" id="IPR018202">
    <property type="entry name" value="Ser_caboxypep_ser_AS"/>
</dbReference>
<dbReference type="GO" id="GO:0005576">
    <property type="term" value="C:extracellular region"/>
    <property type="evidence" value="ECO:0007669"/>
    <property type="project" value="UniProtKB-SubCell"/>
</dbReference>
<dbReference type="RefSeq" id="XP_011016538.1">
    <property type="nucleotide sequence ID" value="XM_011018236.1"/>
</dbReference>
<keyword evidence="4" id="KW-0378">Hydrolase</keyword>
<dbReference type="Proteomes" id="UP000694918">
    <property type="component" value="Unplaced"/>
</dbReference>
<dbReference type="InterPro" id="IPR029058">
    <property type="entry name" value="AB_hydrolase_fold"/>
</dbReference>
<dbReference type="GO" id="GO:0016747">
    <property type="term" value="F:acyltransferase activity, transferring groups other than amino-acyl groups"/>
    <property type="evidence" value="ECO:0007669"/>
    <property type="project" value="TreeGrafter"/>
</dbReference>
<gene>
    <name evidence="6" type="primary">LOC105120052</name>
</gene>
<keyword evidence="4" id="KW-0121">Carboxypeptidase</keyword>
<reference evidence="6" key="1">
    <citation type="submission" date="2025-08" db="UniProtKB">
        <authorList>
            <consortium name="RefSeq"/>
        </authorList>
    </citation>
    <scope>IDENTIFICATION</scope>
</reference>
<dbReference type="PRINTS" id="PR00724">
    <property type="entry name" value="CRBOXYPTASEC"/>
</dbReference>
<proteinExistence type="inferred from homology"/>
<dbReference type="PANTHER" id="PTHR11802">
    <property type="entry name" value="SERINE PROTEASE FAMILY S10 SERINE CARBOXYPEPTIDASE"/>
    <property type="match status" value="1"/>
</dbReference>
<keyword evidence="3" id="KW-0964">Secreted</keyword>
<dbReference type="AlphaFoldDB" id="A0AAJ6TSX4"/>
<dbReference type="Pfam" id="PF00450">
    <property type="entry name" value="Peptidase_S10"/>
    <property type="match status" value="1"/>
</dbReference>
<dbReference type="EC" id="3.4.16.-" evidence="4"/>
<evidence type="ECO:0000256" key="2">
    <source>
        <dbReference type="ARBA" id="ARBA00009431"/>
    </source>
</evidence>